<keyword evidence="2" id="KW-0472">Membrane</keyword>
<proteinExistence type="predicted"/>
<keyword evidence="2" id="KW-1133">Transmembrane helix</keyword>
<protein>
    <submittedName>
        <fullName evidence="3">Uncharacterized protein</fullName>
    </submittedName>
</protein>
<dbReference type="PATRIC" id="fig|1367847.3.peg.277"/>
<gene>
    <name evidence="3" type="ORF">JCM7686_0339</name>
</gene>
<feature type="region of interest" description="Disordered" evidence="1">
    <location>
        <begin position="92"/>
        <end position="116"/>
    </location>
</feature>
<reference evidence="3 4" key="1">
    <citation type="journal article" date="2014" name="BMC Genomics">
        <title>Architecture and functions of a multipartite genome of the methylotrophic bacterium Paracoccus aminophilus JCM 7686, containing primary and secondary chromids.</title>
        <authorList>
            <person name="Dziewit L."/>
            <person name="Czarnecki J."/>
            <person name="Wibberg D."/>
            <person name="Radlinska M."/>
            <person name="Mrozek P."/>
            <person name="Szymczak M."/>
            <person name="Schluter A."/>
            <person name="Puhler A."/>
            <person name="Bartosik D."/>
        </authorList>
    </citation>
    <scope>NUCLEOTIDE SEQUENCE [LARGE SCALE GENOMIC DNA]</scope>
    <source>
        <strain evidence="3">JCM 7686</strain>
    </source>
</reference>
<dbReference type="AlphaFoldDB" id="S5Y7X6"/>
<name>S5Y7X6_PARAH</name>
<feature type="transmembrane region" description="Helical" evidence="2">
    <location>
        <begin position="6"/>
        <end position="25"/>
    </location>
</feature>
<dbReference type="EMBL" id="CP006650">
    <property type="protein sequence ID" value="AGT07448.1"/>
    <property type="molecule type" value="Genomic_DNA"/>
</dbReference>
<accession>S5Y7X6</accession>
<dbReference type="RefSeq" id="WP_020949088.1">
    <property type="nucleotide sequence ID" value="NC_022041.1"/>
</dbReference>
<evidence type="ECO:0000313" key="4">
    <source>
        <dbReference type="Proteomes" id="UP000015480"/>
    </source>
</evidence>
<dbReference type="STRING" id="1367847.JCM7686_0339"/>
<evidence type="ECO:0000256" key="1">
    <source>
        <dbReference type="SAM" id="MobiDB-lite"/>
    </source>
</evidence>
<keyword evidence="4" id="KW-1185">Reference proteome</keyword>
<organism evidence="3 4">
    <name type="scientific">Paracoccus aminophilus JCM 7686</name>
    <dbReference type="NCBI Taxonomy" id="1367847"/>
    <lineage>
        <taxon>Bacteria</taxon>
        <taxon>Pseudomonadati</taxon>
        <taxon>Pseudomonadota</taxon>
        <taxon>Alphaproteobacteria</taxon>
        <taxon>Rhodobacterales</taxon>
        <taxon>Paracoccaceae</taxon>
        <taxon>Paracoccus</taxon>
    </lineage>
</organism>
<dbReference type="KEGG" id="pami:JCM7686_0339"/>
<dbReference type="HOGENOM" id="CLU_2106621_0_0_5"/>
<sequence>MTIFQMLEALLLVGSAVLGFFCFSLSRKLRRLNDLENGIGGAIAVLISECTRLEQAMAHARSEATRASAALAADIERSKQERAYWVLQQSFTPPAEAGHGPRLRRRRASATEGLDA</sequence>
<dbReference type="eggNOG" id="ENOG5032SDT">
    <property type="taxonomic scope" value="Bacteria"/>
</dbReference>
<evidence type="ECO:0000256" key="2">
    <source>
        <dbReference type="SAM" id="Phobius"/>
    </source>
</evidence>
<dbReference type="Proteomes" id="UP000015480">
    <property type="component" value="Chromosome"/>
</dbReference>
<evidence type="ECO:0000313" key="3">
    <source>
        <dbReference type="EMBL" id="AGT07448.1"/>
    </source>
</evidence>
<keyword evidence="2" id="KW-0812">Transmembrane</keyword>